<dbReference type="PANTHER" id="PTHR43080:SF2">
    <property type="entry name" value="CBS DOMAIN-CONTAINING PROTEIN"/>
    <property type="match status" value="1"/>
</dbReference>
<dbReference type="InterPro" id="IPR051257">
    <property type="entry name" value="Diverse_CBS-Domain"/>
</dbReference>
<feature type="domain" description="CBS" evidence="3">
    <location>
        <begin position="9"/>
        <end position="67"/>
    </location>
</feature>
<keyword evidence="5" id="KW-1185">Reference proteome</keyword>
<evidence type="ECO:0000256" key="1">
    <source>
        <dbReference type="ARBA" id="ARBA00023122"/>
    </source>
</evidence>
<dbReference type="SMART" id="SM00116">
    <property type="entry name" value="CBS"/>
    <property type="match status" value="2"/>
</dbReference>
<evidence type="ECO:0000313" key="5">
    <source>
        <dbReference type="Proteomes" id="UP000319449"/>
    </source>
</evidence>
<protein>
    <submittedName>
        <fullName evidence="4">CBS domain protein</fullName>
    </submittedName>
</protein>
<dbReference type="SUPFAM" id="SSF54631">
    <property type="entry name" value="CBS-domain pair"/>
    <property type="match status" value="1"/>
</dbReference>
<organism evidence="4 5">
    <name type="scientific">Geobacter argillaceus</name>
    <dbReference type="NCBI Taxonomy" id="345631"/>
    <lineage>
        <taxon>Bacteria</taxon>
        <taxon>Pseudomonadati</taxon>
        <taxon>Thermodesulfobacteriota</taxon>
        <taxon>Desulfuromonadia</taxon>
        <taxon>Geobacterales</taxon>
        <taxon>Geobacteraceae</taxon>
        <taxon>Geobacter</taxon>
    </lineage>
</organism>
<dbReference type="InterPro" id="IPR044725">
    <property type="entry name" value="CBSX3_CBS_dom"/>
</dbReference>
<dbReference type="Pfam" id="PF00571">
    <property type="entry name" value="CBS"/>
    <property type="match status" value="2"/>
</dbReference>
<dbReference type="OrthoDB" id="9802114at2"/>
<dbReference type="PANTHER" id="PTHR43080">
    <property type="entry name" value="CBS DOMAIN-CONTAINING PROTEIN CBSX3, MITOCHONDRIAL"/>
    <property type="match status" value="1"/>
</dbReference>
<name>A0A562VMD0_9BACT</name>
<dbReference type="EMBL" id="VLLN01000012">
    <property type="protein sequence ID" value="TWJ18934.1"/>
    <property type="molecule type" value="Genomic_DNA"/>
</dbReference>
<dbReference type="CDD" id="cd04623">
    <property type="entry name" value="CBS_pair_bac_euk"/>
    <property type="match status" value="1"/>
</dbReference>
<dbReference type="InterPro" id="IPR046342">
    <property type="entry name" value="CBS_dom_sf"/>
</dbReference>
<evidence type="ECO:0000313" key="4">
    <source>
        <dbReference type="EMBL" id="TWJ18934.1"/>
    </source>
</evidence>
<dbReference type="AlphaFoldDB" id="A0A562VMD0"/>
<dbReference type="InterPro" id="IPR000644">
    <property type="entry name" value="CBS_dom"/>
</dbReference>
<evidence type="ECO:0000256" key="2">
    <source>
        <dbReference type="PROSITE-ProRule" id="PRU00703"/>
    </source>
</evidence>
<dbReference type="Proteomes" id="UP000319449">
    <property type="component" value="Unassembled WGS sequence"/>
</dbReference>
<feature type="domain" description="CBS" evidence="3">
    <location>
        <begin position="76"/>
        <end position="131"/>
    </location>
</feature>
<dbReference type="Gene3D" id="3.10.580.10">
    <property type="entry name" value="CBS-domain"/>
    <property type="match status" value="1"/>
</dbReference>
<dbReference type="PROSITE" id="PS51371">
    <property type="entry name" value="CBS"/>
    <property type="match status" value="2"/>
</dbReference>
<evidence type="ECO:0000259" key="3">
    <source>
        <dbReference type="PROSITE" id="PS51371"/>
    </source>
</evidence>
<gene>
    <name evidence="4" type="ORF">JN12_02149</name>
</gene>
<proteinExistence type="predicted"/>
<dbReference type="RefSeq" id="WP_145022463.1">
    <property type="nucleotide sequence ID" value="NZ_VLLN01000012.1"/>
</dbReference>
<keyword evidence="1 2" id="KW-0129">CBS domain</keyword>
<reference evidence="4 5" key="1">
    <citation type="submission" date="2019-07" db="EMBL/GenBank/DDBJ databases">
        <title>Genomic Encyclopedia of Archaeal and Bacterial Type Strains, Phase II (KMG-II): from individual species to whole genera.</title>
        <authorList>
            <person name="Goeker M."/>
        </authorList>
    </citation>
    <scope>NUCLEOTIDE SEQUENCE [LARGE SCALE GENOMIC DNA]</scope>
    <source>
        <strain evidence="4 5">ATCC BAA-1139</strain>
    </source>
</reference>
<sequence>MKSVKDILRNKVSGIFTIVPNATVLTAIELMAEKNIGSLLVMEGDKLVGIITERDYSRKVILAGKSSSNTLVKEIMTQKLVVIQPGSTIEECMVLMIENSVRYLPVIEEGKAIGVISIGNVVNSIISEQNIVINNLQQYIMQG</sequence>
<comment type="caution">
    <text evidence="4">The sequence shown here is derived from an EMBL/GenBank/DDBJ whole genome shotgun (WGS) entry which is preliminary data.</text>
</comment>
<accession>A0A562VMD0</accession>